<dbReference type="InterPro" id="IPR050854">
    <property type="entry name" value="LMBD1_LysCbl_Transport"/>
</dbReference>
<gene>
    <name evidence="2" type="ORF">Poli38472_008922</name>
</gene>
<dbReference type="PANTHER" id="PTHR16130">
    <property type="entry name" value="LYSOSOMAL COBALAMIN TRANSPORTER-RELATED"/>
    <property type="match status" value="1"/>
</dbReference>
<feature type="transmembrane region" description="Helical" evidence="1">
    <location>
        <begin position="77"/>
        <end position="103"/>
    </location>
</feature>
<evidence type="ECO:0008006" key="4">
    <source>
        <dbReference type="Google" id="ProtNLM"/>
    </source>
</evidence>
<keyword evidence="1" id="KW-1133">Transmembrane helix</keyword>
<accession>A0A8K1C4C0</accession>
<feature type="transmembrane region" description="Helical" evidence="1">
    <location>
        <begin position="123"/>
        <end position="143"/>
    </location>
</feature>
<feature type="transmembrane region" description="Helical" evidence="1">
    <location>
        <begin position="392"/>
        <end position="411"/>
    </location>
</feature>
<organism evidence="2 3">
    <name type="scientific">Pythium oligandrum</name>
    <name type="common">Mycoparasitic fungus</name>
    <dbReference type="NCBI Taxonomy" id="41045"/>
    <lineage>
        <taxon>Eukaryota</taxon>
        <taxon>Sar</taxon>
        <taxon>Stramenopiles</taxon>
        <taxon>Oomycota</taxon>
        <taxon>Peronosporomycetes</taxon>
        <taxon>Pythiales</taxon>
        <taxon>Pythiaceae</taxon>
        <taxon>Pythium</taxon>
    </lineage>
</organism>
<evidence type="ECO:0000313" key="3">
    <source>
        <dbReference type="Proteomes" id="UP000794436"/>
    </source>
</evidence>
<dbReference type="GO" id="GO:0005774">
    <property type="term" value="C:vacuolar membrane"/>
    <property type="evidence" value="ECO:0007669"/>
    <property type="project" value="TreeGrafter"/>
</dbReference>
<dbReference type="PANTHER" id="PTHR16130:SF2">
    <property type="entry name" value="LYSOSOMAL COBALAMIN TRANSPORT ESCORT PROTEIN LMBD1"/>
    <property type="match status" value="1"/>
</dbReference>
<dbReference type="OrthoDB" id="73273at2759"/>
<feature type="transmembrane region" description="Helical" evidence="1">
    <location>
        <begin position="23"/>
        <end position="47"/>
    </location>
</feature>
<sequence length="559" mass="62838">MRVDSSYAALPPIPTPHVDQSTLLAWLLYAGVGVVLLLLSAFLVIYFQPKNAAATTLPAFAGASTISAAPLQVTSRFVNVVCIFAINVSLLCLFTAPLDVYLLENSLPHVHANGQALKILYQVYFGCLAAYSFIGAPLVYNYARQTEIAHITMLFSAKQRLVVALKRTLCFLLGLSLLLVMAMVILQCGKPTSADIDWLRPLLNLTSDLGAFFRLVVGILVLSGMYLWIFVCGRGLASVPLVGLLMENHGVNETENTFQDLLRENAMETQATDQTKETILKRYAMEQQMSRMDQDRLEQLKMREQLLKDRRAVLEANLRRFTVRGRWSCWRVPIGVLLLLLSLLVLVSMLITSADKVFHSSFRKGYLLNSPKFPNPMDGLLVIASHFFPLDYVLFGVLFLYLFLVSFIVLVRHGVRFLCFRLDRLQPRLTSASTMAIVALVFIYIAIVGLFSTLTLAPQYATFGHQQYADETTGVVLPCTLEEAARSEAHPELPRHCRMSQLAHFYNTLSVTTPVFGCAFFLGQLLFIFSFVPWFAHAYYMAKPMPDDPKRERLLNDYE</sequence>
<dbReference type="EMBL" id="SPLM01000146">
    <property type="protein sequence ID" value="TMW56274.1"/>
    <property type="molecule type" value="Genomic_DNA"/>
</dbReference>
<reference evidence="2" key="1">
    <citation type="submission" date="2019-03" db="EMBL/GenBank/DDBJ databases">
        <title>Long read genome sequence of the mycoparasitic Pythium oligandrum ATCC 38472 isolated from sugarbeet rhizosphere.</title>
        <authorList>
            <person name="Gaulin E."/>
        </authorList>
    </citation>
    <scope>NUCLEOTIDE SEQUENCE</scope>
    <source>
        <strain evidence="2">ATCC 38472_TT</strain>
    </source>
</reference>
<dbReference type="Proteomes" id="UP000794436">
    <property type="component" value="Unassembled WGS sequence"/>
</dbReference>
<feature type="transmembrane region" description="Helical" evidence="1">
    <location>
        <begin position="164"/>
        <end position="186"/>
    </location>
</feature>
<proteinExistence type="predicted"/>
<comment type="caution">
    <text evidence="2">The sequence shown here is derived from an EMBL/GenBank/DDBJ whole genome shotgun (WGS) entry which is preliminary data.</text>
</comment>
<feature type="transmembrane region" description="Helical" evidence="1">
    <location>
        <begin position="514"/>
        <end position="536"/>
    </location>
</feature>
<protein>
    <recommendedName>
        <fullName evidence="4">Lysosomal cobalamin transporter</fullName>
    </recommendedName>
</protein>
<evidence type="ECO:0000256" key="1">
    <source>
        <dbReference type="SAM" id="Phobius"/>
    </source>
</evidence>
<dbReference type="GO" id="GO:0072665">
    <property type="term" value="P:protein localization to vacuole"/>
    <property type="evidence" value="ECO:0007669"/>
    <property type="project" value="TreeGrafter"/>
</dbReference>
<keyword evidence="1" id="KW-0812">Transmembrane</keyword>
<feature type="transmembrane region" description="Helical" evidence="1">
    <location>
        <begin position="211"/>
        <end position="231"/>
    </location>
</feature>
<feature type="transmembrane region" description="Helical" evidence="1">
    <location>
        <begin position="329"/>
        <end position="351"/>
    </location>
</feature>
<name>A0A8K1C4C0_PYTOL</name>
<keyword evidence="3" id="KW-1185">Reference proteome</keyword>
<dbReference type="AlphaFoldDB" id="A0A8K1C4C0"/>
<evidence type="ECO:0000313" key="2">
    <source>
        <dbReference type="EMBL" id="TMW56274.1"/>
    </source>
</evidence>
<feature type="transmembrane region" description="Helical" evidence="1">
    <location>
        <begin position="432"/>
        <end position="454"/>
    </location>
</feature>
<keyword evidence="1" id="KW-0472">Membrane</keyword>